<dbReference type="EMBL" id="CAJNNW010032323">
    <property type="protein sequence ID" value="CAE8712409.1"/>
    <property type="molecule type" value="Genomic_DNA"/>
</dbReference>
<dbReference type="Gene3D" id="3.40.50.1820">
    <property type="entry name" value="alpha/beta hydrolase"/>
    <property type="match status" value="1"/>
</dbReference>
<evidence type="ECO:0000313" key="1">
    <source>
        <dbReference type="EMBL" id="CAE8712409.1"/>
    </source>
</evidence>
<protein>
    <recommendedName>
        <fullName evidence="3">Feruloyl esterase</fullName>
    </recommendedName>
</protein>
<name>A0A813KPA1_POLGL</name>
<sequence>HHKLRRCDAMLEAMLGVVDAALMGLNRLKFKHGVESGIQVLGVSMGGHAALEFARTFPDRVQRAAVIAGYYPEAQIDALVQATAAIPLLLVHRKGDYACPFRLIQSLHLARIGETSSKCAETE</sequence>
<proteinExistence type="predicted"/>
<dbReference type="InterPro" id="IPR029058">
    <property type="entry name" value="AB_hydrolase_fold"/>
</dbReference>
<evidence type="ECO:0000313" key="2">
    <source>
        <dbReference type="Proteomes" id="UP000626109"/>
    </source>
</evidence>
<dbReference type="Proteomes" id="UP000626109">
    <property type="component" value="Unassembled WGS sequence"/>
</dbReference>
<accession>A0A813KPA1</accession>
<dbReference type="SUPFAM" id="SSF53474">
    <property type="entry name" value="alpha/beta-Hydrolases"/>
    <property type="match status" value="1"/>
</dbReference>
<comment type="caution">
    <text evidence="1">The sequence shown here is derived from an EMBL/GenBank/DDBJ whole genome shotgun (WGS) entry which is preliminary data.</text>
</comment>
<organism evidence="1 2">
    <name type="scientific">Polarella glacialis</name>
    <name type="common">Dinoflagellate</name>
    <dbReference type="NCBI Taxonomy" id="89957"/>
    <lineage>
        <taxon>Eukaryota</taxon>
        <taxon>Sar</taxon>
        <taxon>Alveolata</taxon>
        <taxon>Dinophyceae</taxon>
        <taxon>Suessiales</taxon>
        <taxon>Suessiaceae</taxon>
        <taxon>Polarella</taxon>
    </lineage>
</organism>
<gene>
    <name evidence="1" type="ORF">PGLA2088_LOCUS37021</name>
</gene>
<dbReference type="InterPro" id="IPR000801">
    <property type="entry name" value="Esterase-like"/>
</dbReference>
<feature type="non-terminal residue" evidence="1">
    <location>
        <position position="1"/>
    </location>
</feature>
<feature type="non-terminal residue" evidence="1">
    <location>
        <position position="123"/>
    </location>
</feature>
<reference evidence="1" key="1">
    <citation type="submission" date="2021-02" db="EMBL/GenBank/DDBJ databases">
        <authorList>
            <person name="Dougan E. K."/>
            <person name="Rhodes N."/>
            <person name="Thang M."/>
            <person name="Chan C."/>
        </authorList>
    </citation>
    <scope>NUCLEOTIDE SEQUENCE</scope>
</reference>
<dbReference type="Pfam" id="PF00756">
    <property type="entry name" value="Esterase"/>
    <property type="match status" value="1"/>
</dbReference>
<evidence type="ECO:0008006" key="3">
    <source>
        <dbReference type="Google" id="ProtNLM"/>
    </source>
</evidence>
<dbReference type="AlphaFoldDB" id="A0A813KPA1"/>